<keyword evidence="1" id="KW-1133">Transmembrane helix</keyword>
<dbReference type="Proteomes" id="UP001634394">
    <property type="component" value="Unassembled WGS sequence"/>
</dbReference>
<protein>
    <submittedName>
        <fullName evidence="2">Uncharacterized protein</fullName>
    </submittedName>
</protein>
<proteinExistence type="predicted"/>
<organism evidence="2 3">
    <name type="scientific">Sinanodonta woodiana</name>
    <name type="common">Chinese pond mussel</name>
    <name type="synonym">Anodonta woodiana</name>
    <dbReference type="NCBI Taxonomy" id="1069815"/>
    <lineage>
        <taxon>Eukaryota</taxon>
        <taxon>Metazoa</taxon>
        <taxon>Spiralia</taxon>
        <taxon>Lophotrochozoa</taxon>
        <taxon>Mollusca</taxon>
        <taxon>Bivalvia</taxon>
        <taxon>Autobranchia</taxon>
        <taxon>Heteroconchia</taxon>
        <taxon>Palaeoheterodonta</taxon>
        <taxon>Unionida</taxon>
        <taxon>Unionoidea</taxon>
        <taxon>Unionidae</taxon>
        <taxon>Unioninae</taxon>
        <taxon>Sinanodonta</taxon>
    </lineage>
</organism>
<reference evidence="2 3" key="1">
    <citation type="submission" date="2024-11" db="EMBL/GenBank/DDBJ databases">
        <title>Chromosome-level genome assembly of the freshwater bivalve Anodonta woodiana.</title>
        <authorList>
            <person name="Chen X."/>
        </authorList>
    </citation>
    <scope>NUCLEOTIDE SEQUENCE [LARGE SCALE GENOMIC DNA]</scope>
    <source>
        <strain evidence="2">MN2024</strain>
        <tissue evidence="2">Gills</tissue>
    </source>
</reference>
<accession>A0ABD3THP7</accession>
<evidence type="ECO:0000256" key="1">
    <source>
        <dbReference type="SAM" id="Phobius"/>
    </source>
</evidence>
<evidence type="ECO:0000313" key="3">
    <source>
        <dbReference type="Proteomes" id="UP001634394"/>
    </source>
</evidence>
<dbReference type="EMBL" id="JBJQND010000018">
    <property type="protein sequence ID" value="KAL3836131.1"/>
    <property type="molecule type" value="Genomic_DNA"/>
</dbReference>
<name>A0ABD3THP7_SINWO</name>
<gene>
    <name evidence="2" type="ORF">ACJMK2_021582</name>
</gene>
<keyword evidence="1" id="KW-0812">Transmembrane</keyword>
<keyword evidence="3" id="KW-1185">Reference proteome</keyword>
<sequence length="207" mass="23667">MADDVTRCIATVALAVAVLVLMIIVGIIMMYYCRGTLVCSFIERCFKRPTSALNNLADSSNYYHSHRHDGSFEGGGDYVEDIANTHTNRTQFEVPVVRNGKKSENVIINNIDRAGHIYNRTNGYPENYHKTTYPVQTHTADSTYDRMINQTEMYDVTYQTRSNCQDTLYNHTKELNEAYDVTYQRDHAAFGANMYDRTKTTAGISRR</sequence>
<feature type="transmembrane region" description="Helical" evidence="1">
    <location>
        <begin position="12"/>
        <end position="32"/>
    </location>
</feature>
<keyword evidence="1" id="KW-0472">Membrane</keyword>
<evidence type="ECO:0000313" key="2">
    <source>
        <dbReference type="EMBL" id="KAL3836131.1"/>
    </source>
</evidence>
<comment type="caution">
    <text evidence="2">The sequence shown here is derived from an EMBL/GenBank/DDBJ whole genome shotgun (WGS) entry which is preliminary data.</text>
</comment>
<dbReference type="AlphaFoldDB" id="A0ABD3THP7"/>